<dbReference type="InterPro" id="IPR050902">
    <property type="entry name" value="ABC_Transporter_SBP"/>
</dbReference>
<dbReference type="InterPro" id="IPR054828">
    <property type="entry name" value="Vit_B12_bind_prot"/>
</dbReference>
<organism evidence="5 6">
    <name type="scientific">Desulfonema ishimotonii</name>
    <dbReference type="NCBI Taxonomy" id="45657"/>
    <lineage>
        <taxon>Bacteria</taxon>
        <taxon>Pseudomonadati</taxon>
        <taxon>Thermodesulfobacteriota</taxon>
        <taxon>Desulfobacteria</taxon>
        <taxon>Desulfobacterales</taxon>
        <taxon>Desulfococcaceae</taxon>
        <taxon>Desulfonema</taxon>
    </lineage>
</organism>
<comment type="caution">
    <text evidence="5">The sequence shown here is derived from an EMBL/GenBank/DDBJ whole genome shotgun (WGS) entry which is preliminary data.</text>
</comment>
<reference evidence="6" key="2">
    <citation type="submission" date="2019-01" db="EMBL/GenBank/DDBJ databases">
        <title>Genome sequence of Desulfonema ishimotonii strain Tokyo 01.</title>
        <authorList>
            <person name="Fukui M."/>
        </authorList>
    </citation>
    <scope>NUCLEOTIDE SEQUENCE [LARGE SCALE GENOMIC DNA]</scope>
    <source>
        <strain evidence="6">Tokyo 01</strain>
    </source>
</reference>
<evidence type="ECO:0000259" key="4">
    <source>
        <dbReference type="PROSITE" id="PS50983"/>
    </source>
</evidence>
<dbReference type="PANTHER" id="PTHR30535:SF34">
    <property type="entry name" value="MOLYBDATE-BINDING PROTEIN MOLA"/>
    <property type="match status" value="1"/>
</dbReference>
<evidence type="ECO:0000256" key="1">
    <source>
        <dbReference type="ARBA" id="ARBA00022729"/>
    </source>
</evidence>
<dbReference type="InterPro" id="IPR002491">
    <property type="entry name" value="ABC_transptr_periplasmic_BD"/>
</dbReference>
<reference evidence="6" key="1">
    <citation type="submission" date="2017-11" db="EMBL/GenBank/DDBJ databases">
        <authorList>
            <person name="Watanabe M."/>
            <person name="Kojima H."/>
        </authorList>
    </citation>
    <scope>NUCLEOTIDE SEQUENCE [LARGE SCALE GENOMIC DNA]</scope>
    <source>
        <strain evidence="6">Tokyo 01</strain>
    </source>
</reference>
<dbReference type="EMBL" id="BEXT01000001">
    <property type="protein sequence ID" value="GBC60693.1"/>
    <property type="molecule type" value="Genomic_DNA"/>
</dbReference>
<gene>
    <name evidence="5" type="ORF">DENIS_1650</name>
</gene>
<dbReference type="CDD" id="cd01144">
    <property type="entry name" value="BtuF"/>
    <property type="match status" value="1"/>
</dbReference>
<dbReference type="AlphaFoldDB" id="A0A401FUR0"/>
<feature type="domain" description="Fe/B12 periplasmic-binding" evidence="4">
    <location>
        <begin position="43"/>
        <end position="291"/>
    </location>
</feature>
<dbReference type="Pfam" id="PF01497">
    <property type="entry name" value="Peripla_BP_2"/>
    <property type="match status" value="1"/>
</dbReference>
<dbReference type="Gene3D" id="3.40.50.1980">
    <property type="entry name" value="Nitrogenase molybdenum iron protein domain"/>
    <property type="match status" value="2"/>
</dbReference>
<sequence>MKHRFSTVIFRIILFTFISGAAQAAVFNDHMGRKVRVPDHPQRIVTLTPGLTEVIFILGQAHRLKGVTRYSDFPPEAAKLPQVGSYIRPELEKILALRPDICFATKDGNPRIIVSNLEALGIPVYITQPTNLKTVMETIQEIGDILGAEERAEKVVADMRNRIAAVRRRADALDSRPGVFFQIGISPIVSVGTDTFIHELIILAGGRNLAAGPEPYPRFSREQVLGFSPDVLIITSMSRAKGFEKVKAEWSRWKNMPAARNGKLHVVDSDLFDRPTPRLVDALEILFSLIH</sequence>
<dbReference type="PANTHER" id="PTHR30535">
    <property type="entry name" value="VITAMIN B12-BINDING PROTEIN"/>
    <property type="match status" value="1"/>
</dbReference>
<dbReference type="NCBIfam" id="NF038402">
    <property type="entry name" value="TroA_like"/>
    <property type="match status" value="1"/>
</dbReference>
<dbReference type="RefSeq" id="WP_124328077.1">
    <property type="nucleotide sequence ID" value="NZ_BEXT01000001.1"/>
</dbReference>
<dbReference type="SUPFAM" id="SSF53807">
    <property type="entry name" value="Helical backbone' metal receptor"/>
    <property type="match status" value="1"/>
</dbReference>
<dbReference type="GO" id="GO:0071281">
    <property type="term" value="P:cellular response to iron ion"/>
    <property type="evidence" value="ECO:0007669"/>
    <property type="project" value="TreeGrafter"/>
</dbReference>
<name>A0A401FUR0_9BACT</name>
<evidence type="ECO:0000256" key="3">
    <source>
        <dbReference type="SAM" id="SignalP"/>
    </source>
</evidence>
<feature type="chain" id="PRO_5019259426" evidence="3">
    <location>
        <begin position="25"/>
        <end position="291"/>
    </location>
</feature>
<feature type="signal peptide" evidence="3">
    <location>
        <begin position="1"/>
        <end position="24"/>
    </location>
</feature>
<feature type="coiled-coil region" evidence="2">
    <location>
        <begin position="149"/>
        <end position="176"/>
    </location>
</feature>
<keyword evidence="6" id="KW-1185">Reference proteome</keyword>
<dbReference type="Proteomes" id="UP000288096">
    <property type="component" value="Unassembled WGS sequence"/>
</dbReference>
<keyword evidence="1 3" id="KW-0732">Signal</keyword>
<dbReference type="PROSITE" id="PS50983">
    <property type="entry name" value="FE_B12_PBP"/>
    <property type="match status" value="1"/>
</dbReference>
<protein>
    <submittedName>
        <fullName evidence="5">Cobalamin-binding protein</fullName>
    </submittedName>
</protein>
<evidence type="ECO:0000313" key="6">
    <source>
        <dbReference type="Proteomes" id="UP000288096"/>
    </source>
</evidence>
<evidence type="ECO:0000256" key="2">
    <source>
        <dbReference type="SAM" id="Coils"/>
    </source>
</evidence>
<accession>A0A401FUR0</accession>
<proteinExistence type="predicted"/>
<keyword evidence="2" id="KW-0175">Coiled coil</keyword>
<dbReference type="OrthoDB" id="9787830at2"/>
<evidence type="ECO:0000313" key="5">
    <source>
        <dbReference type="EMBL" id="GBC60693.1"/>
    </source>
</evidence>